<sequence length="118" mass="13246">MVNIVVELLLRPLTNTHIPLPSHTEQAPYLPPCLNSPAAVLSYHHHNDISSHHHMTQQPPSHMPSFQLPQLSPFANITITTMLATAATTLPNIGSLCHVTQQPMPTHQQIRARWCWKD</sequence>
<proteinExistence type="predicted"/>
<accession>A0A8H4QKV3</accession>
<keyword evidence="2" id="KW-1185">Reference proteome</keyword>
<organism evidence="1 2">
    <name type="scientific">Agrocybe pediades</name>
    <dbReference type="NCBI Taxonomy" id="84607"/>
    <lineage>
        <taxon>Eukaryota</taxon>
        <taxon>Fungi</taxon>
        <taxon>Dikarya</taxon>
        <taxon>Basidiomycota</taxon>
        <taxon>Agaricomycotina</taxon>
        <taxon>Agaricomycetes</taxon>
        <taxon>Agaricomycetidae</taxon>
        <taxon>Agaricales</taxon>
        <taxon>Agaricineae</taxon>
        <taxon>Strophariaceae</taxon>
        <taxon>Agrocybe</taxon>
    </lineage>
</organism>
<dbReference type="Proteomes" id="UP000521872">
    <property type="component" value="Unassembled WGS sequence"/>
</dbReference>
<name>A0A8H4QKV3_9AGAR</name>
<protein>
    <submittedName>
        <fullName evidence="1">Uncharacterized protein</fullName>
    </submittedName>
</protein>
<evidence type="ECO:0000313" key="2">
    <source>
        <dbReference type="Proteomes" id="UP000521872"/>
    </source>
</evidence>
<comment type="caution">
    <text evidence="1">The sequence shown here is derived from an EMBL/GenBank/DDBJ whole genome shotgun (WGS) entry which is preliminary data.</text>
</comment>
<gene>
    <name evidence="1" type="ORF">D9613_010951</name>
</gene>
<evidence type="ECO:0000313" key="1">
    <source>
        <dbReference type="EMBL" id="KAF4612977.1"/>
    </source>
</evidence>
<dbReference type="AlphaFoldDB" id="A0A8H4QKV3"/>
<dbReference type="EMBL" id="JAACJL010000046">
    <property type="protein sequence ID" value="KAF4612977.1"/>
    <property type="molecule type" value="Genomic_DNA"/>
</dbReference>
<reference evidence="1 2" key="1">
    <citation type="submission" date="2019-12" db="EMBL/GenBank/DDBJ databases">
        <authorList>
            <person name="Floudas D."/>
            <person name="Bentzer J."/>
            <person name="Ahren D."/>
            <person name="Johansson T."/>
            <person name="Persson P."/>
            <person name="Tunlid A."/>
        </authorList>
    </citation>
    <scope>NUCLEOTIDE SEQUENCE [LARGE SCALE GENOMIC DNA]</scope>
    <source>
        <strain evidence="1 2">CBS 102.39</strain>
    </source>
</reference>